<dbReference type="STRING" id="597456.A0A0L7QN77"/>
<dbReference type="PANTHER" id="PTHR46060:SF1">
    <property type="entry name" value="MARINER MOS1 TRANSPOSASE-LIKE PROTEIN"/>
    <property type="match status" value="1"/>
</dbReference>
<dbReference type="GO" id="GO:0032259">
    <property type="term" value="P:methylation"/>
    <property type="evidence" value="ECO:0007669"/>
    <property type="project" value="UniProtKB-KW"/>
</dbReference>
<evidence type="ECO:0000313" key="1">
    <source>
        <dbReference type="EMBL" id="KOC60073.1"/>
    </source>
</evidence>
<keyword evidence="1" id="KW-0489">Methyltransferase</keyword>
<feature type="non-terminal residue" evidence="1">
    <location>
        <position position="1"/>
    </location>
</feature>
<reference evidence="1 2" key="1">
    <citation type="submission" date="2015-07" db="EMBL/GenBank/DDBJ databases">
        <title>The genome of Habropoda laboriosa.</title>
        <authorList>
            <person name="Pan H."/>
            <person name="Kapheim K."/>
        </authorList>
    </citation>
    <scope>NUCLEOTIDE SEQUENCE [LARGE SCALE GENOMIC DNA]</scope>
    <source>
        <strain evidence="1">0110345459</strain>
    </source>
</reference>
<protein>
    <submittedName>
        <fullName evidence="1">Histone-lysine N-methyltransferase SETMAR</fullName>
    </submittedName>
</protein>
<name>A0A0L7QN77_9HYME</name>
<dbReference type="Gene3D" id="3.30.420.10">
    <property type="entry name" value="Ribonuclease H-like superfamily/Ribonuclease H"/>
    <property type="match status" value="1"/>
</dbReference>
<sequence length="57" mass="6412">GSILLHDNARPHVTSTTVQKLHQLGTEILLRPVYSPDLSSVAAQKRFRKLEDIENAF</sequence>
<dbReference type="AlphaFoldDB" id="A0A0L7QN77"/>
<keyword evidence="1" id="KW-0808">Transferase</keyword>
<organism evidence="1 2">
    <name type="scientific">Habropoda laboriosa</name>
    <dbReference type="NCBI Taxonomy" id="597456"/>
    <lineage>
        <taxon>Eukaryota</taxon>
        <taxon>Metazoa</taxon>
        <taxon>Ecdysozoa</taxon>
        <taxon>Arthropoda</taxon>
        <taxon>Hexapoda</taxon>
        <taxon>Insecta</taxon>
        <taxon>Pterygota</taxon>
        <taxon>Neoptera</taxon>
        <taxon>Endopterygota</taxon>
        <taxon>Hymenoptera</taxon>
        <taxon>Apocrita</taxon>
        <taxon>Aculeata</taxon>
        <taxon>Apoidea</taxon>
        <taxon>Anthophila</taxon>
        <taxon>Apidae</taxon>
        <taxon>Habropoda</taxon>
    </lineage>
</organism>
<gene>
    <name evidence="1" type="ORF">WH47_09213</name>
</gene>
<dbReference type="InterPro" id="IPR036397">
    <property type="entry name" value="RNaseH_sf"/>
</dbReference>
<dbReference type="GO" id="GO:0008168">
    <property type="term" value="F:methyltransferase activity"/>
    <property type="evidence" value="ECO:0007669"/>
    <property type="project" value="UniProtKB-KW"/>
</dbReference>
<dbReference type="EMBL" id="KQ414860">
    <property type="protein sequence ID" value="KOC60073.1"/>
    <property type="molecule type" value="Genomic_DNA"/>
</dbReference>
<dbReference type="InterPro" id="IPR052709">
    <property type="entry name" value="Transposase-MT_Hybrid"/>
</dbReference>
<proteinExistence type="predicted"/>
<dbReference type="Proteomes" id="UP000053825">
    <property type="component" value="Unassembled WGS sequence"/>
</dbReference>
<keyword evidence="2" id="KW-1185">Reference proteome</keyword>
<evidence type="ECO:0000313" key="2">
    <source>
        <dbReference type="Proteomes" id="UP000053825"/>
    </source>
</evidence>
<dbReference type="PANTHER" id="PTHR46060">
    <property type="entry name" value="MARINER MOS1 TRANSPOSASE-LIKE PROTEIN"/>
    <property type="match status" value="1"/>
</dbReference>
<dbReference type="GO" id="GO:0003676">
    <property type="term" value="F:nucleic acid binding"/>
    <property type="evidence" value="ECO:0007669"/>
    <property type="project" value="InterPro"/>
</dbReference>
<accession>A0A0L7QN77</accession>